<gene>
    <name evidence="10" type="ORF">V2S66_15400</name>
</gene>
<dbReference type="CDD" id="cd06261">
    <property type="entry name" value="TM_PBP2"/>
    <property type="match status" value="1"/>
</dbReference>
<dbReference type="PANTHER" id="PTHR43744">
    <property type="entry name" value="ABC TRANSPORTER PERMEASE PROTEIN MG189-RELATED-RELATED"/>
    <property type="match status" value="1"/>
</dbReference>
<feature type="region of interest" description="Disordered" evidence="8">
    <location>
        <begin position="1"/>
        <end position="48"/>
    </location>
</feature>
<evidence type="ECO:0000256" key="8">
    <source>
        <dbReference type="SAM" id="MobiDB-lite"/>
    </source>
</evidence>
<evidence type="ECO:0000256" key="3">
    <source>
        <dbReference type="ARBA" id="ARBA00022475"/>
    </source>
</evidence>
<keyword evidence="11" id="KW-1185">Reference proteome</keyword>
<comment type="similarity">
    <text evidence="7">Belongs to the binding-protein-dependent transport system permease family.</text>
</comment>
<dbReference type="RefSeq" id="WP_330795675.1">
    <property type="nucleotide sequence ID" value="NZ_JAZEWV010000010.1"/>
</dbReference>
<evidence type="ECO:0000256" key="6">
    <source>
        <dbReference type="ARBA" id="ARBA00023136"/>
    </source>
</evidence>
<feature type="domain" description="ABC transmembrane type-1" evidence="9">
    <location>
        <begin position="111"/>
        <end position="302"/>
    </location>
</feature>
<sequence length="317" mass="33716">MTTGTLGPGRPPAAPRTPSRTGPRAGRTAPRPSPSRRPRPGRGPRYRRPDRLGALGAAVWLVVVAVPLYYVLASSLRDKSDYLDAGPLSPPHHVVLSNYRTVLDSGFAGYLGNSILVTLSTVALVLALGLPAAYAIVRSRSRFVSAGFSVMLMGLAIPAQATIVPVYLLITRLHLYDTLTAIVLPTAAFSLPMAILVLTSTMRDIPGELYEAMTMDGANATHVLRALVLPLTRPGLVTVGIYTALGSWNGFIFPLVLTQSDARRTVTLGLWNYQGQQGGINVPATMAAVVLSLLPLLAAYLFGRRHLLSGLTAGFGK</sequence>
<keyword evidence="6 7" id="KW-0472">Membrane</keyword>
<dbReference type="SUPFAM" id="SSF161098">
    <property type="entry name" value="MetI-like"/>
    <property type="match status" value="1"/>
</dbReference>
<evidence type="ECO:0000256" key="1">
    <source>
        <dbReference type="ARBA" id="ARBA00004651"/>
    </source>
</evidence>
<feature type="transmembrane region" description="Helical" evidence="7">
    <location>
        <begin position="115"/>
        <end position="137"/>
    </location>
</feature>
<feature type="transmembrane region" description="Helical" evidence="7">
    <location>
        <begin position="182"/>
        <end position="202"/>
    </location>
</feature>
<evidence type="ECO:0000256" key="2">
    <source>
        <dbReference type="ARBA" id="ARBA00022448"/>
    </source>
</evidence>
<accession>A0ABU7PC27</accession>
<feature type="transmembrane region" description="Helical" evidence="7">
    <location>
        <begin position="149"/>
        <end position="170"/>
    </location>
</feature>
<evidence type="ECO:0000259" key="9">
    <source>
        <dbReference type="PROSITE" id="PS50928"/>
    </source>
</evidence>
<dbReference type="Gene3D" id="1.10.3720.10">
    <property type="entry name" value="MetI-like"/>
    <property type="match status" value="1"/>
</dbReference>
<feature type="compositionally biased region" description="Basic residues" evidence="8">
    <location>
        <begin position="34"/>
        <end position="48"/>
    </location>
</feature>
<feature type="transmembrane region" description="Helical" evidence="7">
    <location>
        <begin position="52"/>
        <end position="72"/>
    </location>
</feature>
<evidence type="ECO:0000256" key="4">
    <source>
        <dbReference type="ARBA" id="ARBA00022692"/>
    </source>
</evidence>
<evidence type="ECO:0000313" key="10">
    <source>
        <dbReference type="EMBL" id="MEE4543351.1"/>
    </source>
</evidence>
<keyword evidence="4 7" id="KW-0812">Transmembrane</keyword>
<dbReference type="InterPro" id="IPR000515">
    <property type="entry name" value="MetI-like"/>
</dbReference>
<keyword evidence="3" id="KW-1003">Cell membrane</keyword>
<keyword evidence="5 7" id="KW-1133">Transmembrane helix</keyword>
<name>A0ABU7PC27_9ACTN</name>
<dbReference type="Proteomes" id="UP001344658">
    <property type="component" value="Unassembled WGS sequence"/>
</dbReference>
<evidence type="ECO:0000256" key="7">
    <source>
        <dbReference type="RuleBase" id="RU363032"/>
    </source>
</evidence>
<evidence type="ECO:0000313" key="11">
    <source>
        <dbReference type="Proteomes" id="UP001344658"/>
    </source>
</evidence>
<dbReference type="InterPro" id="IPR035906">
    <property type="entry name" value="MetI-like_sf"/>
</dbReference>
<dbReference type="Pfam" id="PF00528">
    <property type="entry name" value="BPD_transp_1"/>
    <property type="match status" value="1"/>
</dbReference>
<evidence type="ECO:0000256" key="5">
    <source>
        <dbReference type="ARBA" id="ARBA00022989"/>
    </source>
</evidence>
<keyword evidence="2 7" id="KW-0813">Transport</keyword>
<dbReference type="PROSITE" id="PS50928">
    <property type="entry name" value="ABC_TM1"/>
    <property type="match status" value="1"/>
</dbReference>
<reference evidence="10 11" key="1">
    <citation type="submission" date="2023-12" db="EMBL/GenBank/DDBJ databases">
        <title>Streptomyces sp. V4-01.</title>
        <authorList>
            <person name="Somphong A."/>
            <person name="Phongsopitanun W."/>
        </authorList>
    </citation>
    <scope>NUCLEOTIDE SEQUENCE [LARGE SCALE GENOMIC DNA]</scope>
    <source>
        <strain evidence="10 11">V4-01</strain>
    </source>
</reference>
<comment type="caution">
    <text evidence="10">The sequence shown here is derived from an EMBL/GenBank/DDBJ whole genome shotgun (WGS) entry which is preliminary data.</text>
</comment>
<protein>
    <submittedName>
        <fullName evidence="10">Carbohydrate ABC transporter permease</fullName>
    </submittedName>
</protein>
<feature type="transmembrane region" description="Helical" evidence="7">
    <location>
        <begin position="280"/>
        <end position="302"/>
    </location>
</feature>
<dbReference type="EMBL" id="JAZEWV010000010">
    <property type="protein sequence ID" value="MEE4543351.1"/>
    <property type="molecule type" value="Genomic_DNA"/>
</dbReference>
<comment type="subcellular location">
    <subcellularLocation>
        <location evidence="1 7">Cell membrane</location>
        <topology evidence="1 7">Multi-pass membrane protein</topology>
    </subcellularLocation>
</comment>
<feature type="compositionally biased region" description="Low complexity" evidence="8">
    <location>
        <begin position="16"/>
        <end position="30"/>
    </location>
</feature>
<organism evidence="10 11">
    <name type="scientific">Actinacidiphila polyblastidii</name>
    <dbReference type="NCBI Taxonomy" id="3110430"/>
    <lineage>
        <taxon>Bacteria</taxon>
        <taxon>Bacillati</taxon>
        <taxon>Actinomycetota</taxon>
        <taxon>Actinomycetes</taxon>
        <taxon>Kitasatosporales</taxon>
        <taxon>Streptomycetaceae</taxon>
        <taxon>Actinacidiphila</taxon>
    </lineage>
</organism>
<proteinExistence type="inferred from homology"/>
<dbReference type="PANTHER" id="PTHR43744:SF12">
    <property type="entry name" value="ABC TRANSPORTER PERMEASE PROTEIN MG189-RELATED"/>
    <property type="match status" value="1"/>
</dbReference>